<evidence type="ECO:0000313" key="3">
    <source>
        <dbReference type="EMBL" id="PTB79008.1"/>
    </source>
</evidence>
<proteinExistence type="predicted"/>
<evidence type="ECO:0000256" key="2">
    <source>
        <dbReference type="SAM" id="SignalP"/>
    </source>
</evidence>
<gene>
    <name evidence="3" type="ORF">M440DRAFT_1326959</name>
</gene>
<organism evidence="3 4">
    <name type="scientific">Trichoderma longibrachiatum ATCC 18648</name>
    <dbReference type="NCBI Taxonomy" id="983965"/>
    <lineage>
        <taxon>Eukaryota</taxon>
        <taxon>Fungi</taxon>
        <taxon>Dikarya</taxon>
        <taxon>Ascomycota</taxon>
        <taxon>Pezizomycotina</taxon>
        <taxon>Sordariomycetes</taxon>
        <taxon>Hypocreomycetidae</taxon>
        <taxon>Hypocreales</taxon>
        <taxon>Hypocreaceae</taxon>
        <taxon>Trichoderma</taxon>
    </lineage>
</organism>
<dbReference type="Proteomes" id="UP000240760">
    <property type="component" value="Unassembled WGS sequence"/>
</dbReference>
<keyword evidence="4" id="KW-1185">Reference proteome</keyword>
<feature type="compositionally biased region" description="Low complexity" evidence="1">
    <location>
        <begin position="172"/>
        <end position="195"/>
    </location>
</feature>
<evidence type="ECO:0000256" key="1">
    <source>
        <dbReference type="SAM" id="MobiDB-lite"/>
    </source>
</evidence>
<protein>
    <submittedName>
        <fullName evidence="3">Uncharacterized protein</fullName>
    </submittedName>
</protein>
<feature type="region of interest" description="Disordered" evidence="1">
    <location>
        <begin position="143"/>
        <end position="195"/>
    </location>
</feature>
<evidence type="ECO:0000313" key="4">
    <source>
        <dbReference type="Proteomes" id="UP000240760"/>
    </source>
</evidence>
<sequence length="220" mass="21415">MKTSAIIVAVAAALVSAQAPPEGTNKVSCAKPNASYCMGGDIIVRCDGNSVGTAGRCSDNVAGYPPLGGVAECWQSSELAGDAACQKNCVVYAQPSFTLAASECTPSFTASATAAPTTLESSVVVTSTVVYSTPNGTVPTVTVTSTQAPPPVQTTPVGTGVPPPPPVGGNGTSPSGTNTPVGPTTTGGSTGPSTIPTNAAVANHATGALAVMGLVAAYFL</sequence>
<accession>A0A2T4CBW3</accession>
<name>A0A2T4CBW3_TRILO</name>
<dbReference type="OrthoDB" id="5426294at2759"/>
<reference evidence="3 4" key="1">
    <citation type="submission" date="2016-07" db="EMBL/GenBank/DDBJ databases">
        <title>Multiple horizontal gene transfer events from other fungi enriched the ability of initially mycotrophic Trichoderma (Ascomycota) to feed on dead plant biomass.</title>
        <authorList>
            <consortium name="DOE Joint Genome Institute"/>
            <person name="Aerts A."/>
            <person name="Atanasova L."/>
            <person name="Chenthamara K."/>
            <person name="Zhang J."/>
            <person name="Grujic M."/>
            <person name="Henrissat B."/>
            <person name="Kuo A."/>
            <person name="Salamov A."/>
            <person name="Lipzen A."/>
            <person name="Labutti K."/>
            <person name="Barry K."/>
            <person name="Miao Y."/>
            <person name="Rahimi M.J."/>
            <person name="Shen Q."/>
            <person name="Grigoriev I.V."/>
            <person name="Kubicek C.P."/>
            <person name="Druzhinina I.S."/>
        </authorList>
    </citation>
    <scope>NUCLEOTIDE SEQUENCE [LARGE SCALE GENOMIC DNA]</scope>
    <source>
        <strain evidence="3 4">ATCC 18648</strain>
    </source>
</reference>
<dbReference type="AlphaFoldDB" id="A0A2T4CBW3"/>
<dbReference type="STRING" id="983965.A0A2T4CBW3"/>
<keyword evidence="2" id="KW-0732">Signal</keyword>
<dbReference type="EMBL" id="KZ679128">
    <property type="protein sequence ID" value="PTB79008.1"/>
    <property type="molecule type" value="Genomic_DNA"/>
</dbReference>
<feature type="chain" id="PRO_5015687885" evidence="2">
    <location>
        <begin position="18"/>
        <end position="220"/>
    </location>
</feature>
<feature type="signal peptide" evidence="2">
    <location>
        <begin position="1"/>
        <end position="17"/>
    </location>
</feature>